<reference evidence="3 4" key="2">
    <citation type="submission" date="2024-07" db="EMBL/GenBank/DDBJ databases">
        <authorList>
            <person name="Akdeniz Z."/>
        </authorList>
    </citation>
    <scope>NUCLEOTIDE SEQUENCE [LARGE SCALE GENOMIC DNA]</scope>
</reference>
<proteinExistence type="predicted"/>
<protein>
    <submittedName>
        <fullName evidence="2">Uncharacterized protein</fullName>
    </submittedName>
</protein>
<feature type="region of interest" description="Disordered" evidence="1">
    <location>
        <begin position="483"/>
        <end position="543"/>
    </location>
</feature>
<evidence type="ECO:0000313" key="3">
    <source>
        <dbReference type="EMBL" id="CAL6058108.1"/>
    </source>
</evidence>
<dbReference type="AlphaFoldDB" id="A0AA86NKA1"/>
<feature type="compositionally biased region" description="Acidic residues" evidence="1">
    <location>
        <begin position="498"/>
        <end position="508"/>
    </location>
</feature>
<feature type="compositionally biased region" description="Acidic residues" evidence="1">
    <location>
        <begin position="516"/>
        <end position="535"/>
    </location>
</feature>
<keyword evidence="4" id="KW-1185">Reference proteome</keyword>
<sequence length="543" mass="63375">MQMEHSEEIEEYTENSVSDNASEFDVAEIDRFEATYKQLDSASQSTSLSRLLRIFQGAETDINAARRLLIFILQTNFEKTTQISNALGRRHGAVPEELTSLYLGACAKHLELMSESLQRNLFSSAVECYVQDQSGYVLAFLTQFFRLPLPIQTRVRMMRRLTKVLLYSEDGFSAYRKTYLQMLKNQATDFKQACIINFTRELNQFTMQTKAFKAAQLFSNSQKKINRTYKKNTTDEASNEEKAAERLSAKQVYEFIQLILAMNDGTVDYPIVEICLNILNYLQQYPKTFPFILKLSQLLCKKLNLYVPLLQLFINILLNCALPLSKSTLEINPQQYKAKLFNDVGEVTFDRILCVPSQFAKTLAYKEAIVNLTFQTIDIFFLRRLQIQPVTYPEATNAFRLQLNELLKCVEQKQMCQHFGFKFEYSGFQFGFQKNMIKSIKKLKQQLQADSELVMNKRRGIDLLEAEKIEFKLEEFELGKQYKDQKEEAEAAPHKETEEEEIENDDDQKELLENYFTEEEEQEEEFEEEEIGETEDIIRELKL</sequence>
<name>A0AA86NKA1_9EUKA</name>
<organism evidence="2">
    <name type="scientific">Hexamita inflata</name>
    <dbReference type="NCBI Taxonomy" id="28002"/>
    <lineage>
        <taxon>Eukaryota</taxon>
        <taxon>Metamonada</taxon>
        <taxon>Diplomonadida</taxon>
        <taxon>Hexamitidae</taxon>
        <taxon>Hexamitinae</taxon>
        <taxon>Hexamita</taxon>
    </lineage>
</organism>
<comment type="caution">
    <text evidence="2">The sequence shown here is derived from an EMBL/GenBank/DDBJ whole genome shotgun (WGS) entry which is preliminary data.</text>
</comment>
<dbReference type="EMBL" id="CATOUU010000226">
    <property type="protein sequence ID" value="CAI9921589.1"/>
    <property type="molecule type" value="Genomic_DNA"/>
</dbReference>
<evidence type="ECO:0000313" key="4">
    <source>
        <dbReference type="Proteomes" id="UP001642409"/>
    </source>
</evidence>
<evidence type="ECO:0000313" key="2">
    <source>
        <dbReference type="EMBL" id="CAI9921589.1"/>
    </source>
</evidence>
<reference evidence="2" key="1">
    <citation type="submission" date="2023-06" db="EMBL/GenBank/DDBJ databases">
        <authorList>
            <person name="Kurt Z."/>
        </authorList>
    </citation>
    <scope>NUCLEOTIDE SEQUENCE</scope>
</reference>
<evidence type="ECO:0000256" key="1">
    <source>
        <dbReference type="SAM" id="MobiDB-lite"/>
    </source>
</evidence>
<gene>
    <name evidence="3" type="ORF">HINF_LOCUS47998</name>
    <name evidence="2" type="ORF">HINF_LOCUS9234</name>
</gene>
<feature type="compositionally biased region" description="Basic and acidic residues" evidence="1">
    <location>
        <begin position="483"/>
        <end position="497"/>
    </location>
</feature>
<accession>A0AA86NKA1</accession>
<dbReference type="EMBL" id="CAXDID020000218">
    <property type="protein sequence ID" value="CAL6058108.1"/>
    <property type="molecule type" value="Genomic_DNA"/>
</dbReference>
<dbReference type="Proteomes" id="UP001642409">
    <property type="component" value="Unassembled WGS sequence"/>
</dbReference>